<dbReference type="PANTHER" id="PTHR46908:SF4">
    <property type="entry name" value="TUMOR NECROSIS FACTOR-INDUCIBLE GENE 6 PROTEIN"/>
    <property type="match status" value="1"/>
</dbReference>
<dbReference type="CDD" id="cd00041">
    <property type="entry name" value="CUB"/>
    <property type="match status" value="3"/>
</dbReference>
<organism evidence="6 7">
    <name type="scientific">Daphnia galeata</name>
    <dbReference type="NCBI Taxonomy" id="27404"/>
    <lineage>
        <taxon>Eukaryota</taxon>
        <taxon>Metazoa</taxon>
        <taxon>Ecdysozoa</taxon>
        <taxon>Arthropoda</taxon>
        <taxon>Crustacea</taxon>
        <taxon>Branchiopoda</taxon>
        <taxon>Diplostraca</taxon>
        <taxon>Cladocera</taxon>
        <taxon>Anomopoda</taxon>
        <taxon>Daphniidae</taxon>
        <taxon>Daphnia</taxon>
    </lineage>
</organism>
<dbReference type="Pfam" id="PF00431">
    <property type="entry name" value="CUB"/>
    <property type="match status" value="3"/>
</dbReference>
<dbReference type="InterPro" id="IPR035914">
    <property type="entry name" value="Sperma_CUB_dom_sf"/>
</dbReference>
<feature type="chain" id="PRO_5035188446" description="CUB domain-containing protein" evidence="4">
    <location>
        <begin position="23"/>
        <end position="1517"/>
    </location>
</feature>
<dbReference type="EMBL" id="CAKKLH010000112">
    <property type="protein sequence ID" value="CAH0103614.1"/>
    <property type="molecule type" value="Genomic_DNA"/>
</dbReference>
<name>A0A8J2W3H5_9CRUS</name>
<protein>
    <recommendedName>
        <fullName evidence="5">CUB domain-containing protein</fullName>
    </recommendedName>
</protein>
<dbReference type="PROSITE" id="PS01180">
    <property type="entry name" value="CUB"/>
    <property type="match status" value="3"/>
</dbReference>
<dbReference type="PROSITE" id="PS51257">
    <property type="entry name" value="PROKAR_LIPOPROTEIN"/>
    <property type="match status" value="1"/>
</dbReference>
<evidence type="ECO:0000313" key="7">
    <source>
        <dbReference type="Proteomes" id="UP000789390"/>
    </source>
</evidence>
<evidence type="ECO:0000313" key="6">
    <source>
        <dbReference type="EMBL" id="CAH0103614.1"/>
    </source>
</evidence>
<feature type="domain" description="CUB" evidence="5">
    <location>
        <begin position="1398"/>
        <end position="1509"/>
    </location>
</feature>
<feature type="region of interest" description="Disordered" evidence="3">
    <location>
        <begin position="122"/>
        <end position="141"/>
    </location>
</feature>
<evidence type="ECO:0000256" key="2">
    <source>
        <dbReference type="PROSITE-ProRule" id="PRU00059"/>
    </source>
</evidence>
<evidence type="ECO:0000256" key="3">
    <source>
        <dbReference type="SAM" id="MobiDB-lite"/>
    </source>
</evidence>
<dbReference type="SUPFAM" id="SSF49854">
    <property type="entry name" value="Spermadhesin, CUB domain"/>
    <property type="match status" value="4"/>
</dbReference>
<evidence type="ECO:0000256" key="4">
    <source>
        <dbReference type="SAM" id="SignalP"/>
    </source>
</evidence>
<sequence>MDRTRAWRRFVIFAATIILVVAGCVALESSSEEPANGSSLCSQQMCVFLFDRLEEQSIRLHNIEDALMRTVSILVSVKDQEFSAASAALKSDPLLNTLLTADAYDTVESILLRSDQVSNSLESPIKGRKKRQTERQHLSPKERLVEALKWAKKSTSTDATTSPIPTTASSVELTAGFKLLPNNNEESRQDVVVVKQDQGGLPTEGRVFRQLSISAVETSAILKELQTTAPVTRKPRVSNVGVFSILSIATNATTPIYSIKTTTNSPLEFSTTKTVTNILAPTVSQDQPASKKFVKDAVGDLTGAMKCAMAQFSDYNVSEPIGVLYEPKAILNPDKTLTVKFELNSCQKYWVSVWIRISLRNEFLIIRSGKKSNAKDDNYFFQIPKECLNKTDDEFSITLPTKAKAPQCTFSLASLTECKVYNVEIIPIFFSLQGQSSVVEITVPPQLTGNSTDLISLELTPSFNSTHTLGLQWSAQSRDCAQLMTSVDLRIYEDASDSMLRSFTVPSDCIGNAYQNSFSASFSSLGPYDNEVCSSINWEPLDICRKYKLEVEPEYSSSWRGKSSSLEIFTSGADRSNCCYMFTSSSGVLSSLDGDENYNGCTWLISVEKNSTIWLTFTEFYVDGSYFSMKVYDGPYSTSPLLLDRYGYQPPKPIRSRSNKLFIQMSPKYYRSSNYGKQFKAYYIAVKGAKNPFVDGCGGYIVSTGNILKPAYPPSENSSAECMWYIDSSGSMNTTLITTQSKAIIPFPVIVYDGWSSEGTVIYNGSSRASIYSFGRKTLLKFPAWNSLEREREYSWNIYSLQNTRNAEQCSYNLTTSSDTFSSHTDNYTYSYSSLLDCRWAISVDNSSKIRLTFVYFDTERNHDFVSIYDGPTFYSPLLLELSGKKSKPVTVTSTTNQFFVRFSTNENSENGVFYKGFLAFYTAVPYDEKTQKTIIDDTVDAVTVSSEEFKQRGTKYTGTTSAALKSDPLLNSLLTADAYDPVEPNILLRSDQMSNSLGSPVNVRRVKRQIGERSLSPRDRLAEALKWSKKIGTTTQTQIEAININQSEKLSEISSSQLLSEEETIQDSKIKLSHSGQLRDESRPLARTSSNWSSNGASGIFNRSNSFDTDILQHAREATLVNQTTIFKYVKDAVGDLQFAIKCSTGQFNDATPSESLGVLFEPQATLNQNKTLTIQFELKNCQTYWVAVWIGISLRSEQVNRESGNILKIPKECMTKSENVFSLTLPSTDESSSCTFPLVELMECKVYTVKIIPVYLTLQGQPSSNSMDLVSLERISLRNSTHALSLKWSTQSEDCAQLMTSADVRIYEDTADSFLRSFAIPTNCIKNGQFQNSFTTTFFHPSSPEYSSNICTDITWTPLDVCRKYKLEVEPEYSSSWRGKALSLEMYTPGVDASNCCSILTSPTGIFQSIDYDGKYGCTWLISVEKNYTIWLTFTNFQIESSYYRLQVHDGPYSTSPLLLDQGGSQPPHPIRSQSNKLFIQLVPNNQYYNYGSQNNGKSFTAHYISVCKGDISNT</sequence>
<reference evidence="6" key="1">
    <citation type="submission" date="2021-11" db="EMBL/GenBank/DDBJ databases">
        <authorList>
            <person name="Schell T."/>
        </authorList>
    </citation>
    <scope>NUCLEOTIDE SEQUENCE</scope>
    <source>
        <strain evidence="6">M5</strain>
    </source>
</reference>
<dbReference type="Proteomes" id="UP000789390">
    <property type="component" value="Unassembled WGS sequence"/>
</dbReference>
<dbReference type="Gene3D" id="2.60.120.290">
    <property type="entry name" value="Spermadhesin, CUB domain"/>
    <property type="match status" value="3"/>
</dbReference>
<keyword evidence="1" id="KW-1015">Disulfide bond</keyword>
<dbReference type="PANTHER" id="PTHR46908">
    <property type="entry name" value="CUBILIN-LIKE PROTEIN"/>
    <property type="match status" value="1"/>
</dbReference>
<dbReference type="SMART" id="SM00042">
    <property type="entry name" value="CUB"/>
    <property type="match status" value="3"/>
</dbReference>
<keyword evidence="7" id="KW-1185">Reference proteome</keyword>
<feature type="signal peptide" evidence="4">
    <location>
        <begin position="1"/>
        <end position="22"/>
    </location>
</feature>
<comment type="caution">
    <text evidence="2">Lacks conserved residue(s) required for the propagation of feature annotation.</text>
</comment>
<evidence type="ECO:0000259" key="5">
    <source>
        <dbReference type="PROSITE" id="PS01180"/>
    </source>
</evidence>
<evidence type="ECO:0000256" key="1">
    <source>
        <dbReference type="ARBA" id="ARBA00023157"/>
    </source>
</evidence>
<gene>
    <name evidence="6" type="ORF">DGAL_LOCUS6196</name>
</gene>
<comment type="caution">
    <text evidence="6">The sequence shown here is derived from an EMBL/GenBank/DDBJ whole genome shotgun (WGS) entry which is preliminary data.</text>
</comment>
<dbReference type="InterPro" id="IPR000859">
    <property type="entry name" value="CUB_dom"/>
</dbReference>
<proteinExistence type="predicted"/>
<dbReference type="OrthoDB" id="446173at2759"/>
<dbReference type="InterPro" id="IPR052129">
    <property type="entry name" value="Spermadhesin-Link_domain"/>
</dbReference>
<feature type="domain" description="CUB" evidence="5">
    <location>
        <begin position="578"/>
        <end position="686"/>
    </location>
</feature>
<feature type="domain" description="CUB" evidence="5">
    <location>
        <begin position="810"/>
        <end position="925"/>
    </location>
</feature>
<feature type="region of interest" description="Disordered" evidence="3">
    <location>
        <begin position="1074"/>
        <end position="1094"/>
    </location>
</feature>
<keyword evidence="4" id="KW-0732">Signal</keyword>
<accession>A0A8J2W3H5</accession>